<dbReference type="GO" id="GO:0071819">
    <property type="term" value="C:DUBm complex"/>
    <property type="evidence" value="ECO:0007669"/>
    <property type="project" value="TreeGrafter"/>
</dbReference>
<feature type="compositionally biased region" description="Basic and acidic residues" evidence="11">
    <location>
        <begin position="349"/>
        <end position="375"/>
    </location>
</feature>
<keyword evidence="6" id="KW-0805">Transcription regulation</keyword>
<organism evidence="12 13">
    <name type="scientific">Patellaria atrata CBS 101060</name>
    <dbReference type="NCBI Taxonomy" id="1346257"/>
    <lineage>
        <taxon>Eukaryota</taxon>
        <taxon>Fungi</taxon>
        <taxon>Dikarya</taxon>
        <taxon>Ascomycota</taxon>
        <taxon>Pezizomycotina</taxon>
        <taxon>Dothideomycetes</taxon>
        <taxon>Dothideomycetes incertae sedis</taxon>
        <taxon>Patellariales</taxon>
        <taxon>Patellariaceae</taxon>
        <taxon>Patellaria</taxon>
    </lineage>
</organism>
<accession>A0A9P4SCI7</accession>
<feature type="compositionally biased region" description="Polar residues" evidence="11">
    <location>
        <begin position="191"/>
        <end position="201"/>
    </location>
</feature>
<feature type="compositionally biased region" description="Acidic residues" evidence="11">
    <location>
        <begin position="398"/>
        <end position="412"/>
    </location>
</feature>
<feature type="region of interest" description="Disordered" evidence="11">
    <location>
        <begin position="69"/>
        <end position="92"/>
    </location>
</feature>
<evidence type="ECO:0000313" key="13">
    <source>
        <dbReference type="Proteomes" id="UP000799429"/>
    </source>
</evidence>
<keyword evidence="8" id="KW-0804">Transcription</keyword>
<evidence type="ECO:0000256" key="4">
    <source>
        <dbReference type="ARBA" id="ARBA00022833"/>
    </source>
</evidence>
<feature type="compositionally biased region" description="Polar residues" evidence="11">
    <location>
        <begin position="269"/>
        <end position="283"/>
    </location>
</feature>
<evidence type="ECO:0000256" key="11">
    <source>
        <dbReference type="SAM" id="MobiDB-lite"/>
    </source>
</evidence>
<evidence type="ECO:0000256" key="5">
    <source>
        <dbReference type="ARBA" id="ARBA00022853"/>
    </source>
</evidence>
<dbReference type="PANTHER" id="PTHR46367:SF1">
    <property type="entry name" value="ATAXIN-7-LIKE PROTEIN 3"/>
    <property type="match status" value="1"/>
</dbReference>
<comment type="subcellular location">
    <subcellularLocation>
        <location evidence="1 10">Nucleus</location>
    </subcellularLocation>
</comment>
<dbReference type="InterPro" id="IPR013246">
    <property type="entry name" value="SAGA_su_Sgf11"/>
</dbReference>
<evidence type="ECO:0000256" key="2">
    <source>
        <dbReference type="ARBA" id="ARBA00022723"/>
    </source>
</evidence>
<evidence type="ECO:0000256" key="6">
    <source>
        <dbReference type="ARBA" id="ARBA00023015"/>
    </source>
</evidence>
<keyword evidence="3" id="KW-0863">Zinc-finger</keyword>
<gene>
    <name evidence="12" type="ORF">M501DRAFT_1010885</name>
</gene>
<name>A0A9P4SCI7_9PEZI</name>
<keyword evidence="7 10" id="KW-0010">Activator</keyword>
<dbReference type="GO" id="GO:0008270">
    <property type="term" value="F:zinc ion binding"/>
    <property type="evidence" value="ECO:0007669"/>
    <property type="project" value="UniProtKB-KW"/>
</dbReference>
<dbReference type="GO" id="GO:0000124">
    <property type="term" value="C:SAGA complex"/>
    <property type="evidence" value="ECO:0007669"/>
    <property type="project" value="TreeGrafter"/>
</dbReference>
<evidence type="ECO:0000256" key="3">
    <source>
        <dbReference type="ARBA" id="ARBA00022771"/>
    </source>
</evidence>
<dbReference type="GO" id="GO:0006357">
    <property type="term" value="P:regulation of transcription by RNA polymerase II"/>
    <property type="evidence" value="ECO:0007669"/>
    <property type="project" value="TreeGrafter"/>
</dbReference>
<feature type="region of interest" description="Disordered" evidence="11">
    <location>
        <begin position="175"/>
        <end position="223"/>
    </location>
</feature>
<reference evidence="12" key="1">
    <citation type="journal article" date="2020" name="Stud. Mycol.">
        <title>101 Dothideomycetes genomes: a test case for predicting lifestyles and emergence of pathogens.</title>
        <authorList>
            <person name="Haridas S."/>
            <person name="Albert R."/>
            <person name="Binder M."/>
            <person name="Bloem J."/>
            <person name="Labutti K."/>
            <person name="Salamov A."/>
            <person name="Andreopoulos B."/>
            <person name="Baker S."/>
            <person name="Barry K."/>
            <person name="Bills G."/>
            <person name="Bluhm B."/>
            <person name="Cannon C."/>
            <person name="Castanera R."/>
            <person name="Culley D."/>
            <person name="Daum C."/>
            <person name="Ezra D."/>
            <person name="Gonzalez J."/>
            <person name="Henrissat B."/>
            <person name="Kuo A."/>
            <person name="Liang C."/>
            <person name="Lipzen A."/>
            <person name="Lutzoni F."/>
            <person name="Magnuson J."/>
            <person name="Mondo S."/>
            <person name="Nolan M."/>
            <person name="Ohm R."/>
            <person name="Pangilinan J."/>
            <person name="Park H.-J."/>
            <person name="Ramirez L."/>
            <person name="Alfaro M."/>
            <person name="Sun H."/>
            <person name="Tritt A."/>
            <person name="Yoshinaga Y."/>
            <person name="Zwiers L.-H."/>
            <person name="Turgeon B."/>
            <person name="Goodwin S."/>
            <person name="Spatafora J."/>
            <person name="Crous P."/>
            <person name="Grigoriev I."/>
        </authorList>
    </citation>
    <scope>NUCLEOTIDE SEQUENCE</scope>
    <source>
        <strain evidence="12">CBS 101060</strain>
    </source>
</reference>
<dbReference type="InterPro" id="IPR051078">
    <property type="entry name" value="SGF11"/>
</dbReference>
<evidence type="ECO:0000256" key="9">
    <source>
        <dbReference type="ARBA" id="ARBA00023242"/>
    </source>
</evidence>
<proteinExistence type="inferred from homology"/>
<dbReference type="Proteomes" id="UP000799429">
    <property type="component" value="Unassembled WGS sequence"/>
</dbReference>
<feature type="compositionally biased region" description="Pro residues" evidence="11">
    <location>
        <begin position="79"/>
        <end position="92"/>
    </location>
</feature>
<keyword evidence="2" id="KW-0479">Metal-binding</keyword>
<keyword evidence="13" id="KW-1185">Reference proteome</keyword>
<keyword evidence="5" id="KW-0156">Chromatin regulator</keyword>
<dbReference type="AlphaFoldDB" id="A0A9P4SCI7"/>
<evidence type="ECO:0000313" key="12">
    <source>
        <dbReference type="EMBL" id="KAF2839884.1"/>
    </source>
</evidence>
<dbReference type="GO" id="GO:0003713">
    <property type="term" value="F:transcription coactivator activity"/>
    <property type="evidence" value="ECO:0007669"/>
    <property type="project" value="TreeGrafter"/>
</dbReference>
<dbReference type="PANTHER" id="PTHR46367">
    <property type="entry name" value="ATAXIN-7-LIKE PROTEIN 3"/>
    <property type="match status" value="1"/>
</dbReference>
<protein>
    <recommendedName>
        <fullName evidence="10">SAGA-associated factor 11</fullName>
    </recommendedName>
</protein>
<evidence type="ECO:0000256" key="7">
    <source>
        <dbReference type="ARBA" id="ARBA00023159"/>
    </source>
</evidence>
<feature type="compositionally biased region" description="Low complexity" evidence="11">
    <location>
        <begin position="69"/>
        <end position="78"/>
    </location>
</feature>
<feature type="compositionally biased region" description="Basic and acidic residues" evidence="11">
    <location>
        <begin position="291"/>
        <end position="302"/>
    </location>
</feature>
<comment type="similarity">
    <text evidence="10">Belongs to the SGF11 family.</text>
</comment>
<dbReference type="EMBL" id="MU006094">
    <property type="protein sequence ID" value="KAF2839884.1"/>
    <property type="molecule type" value="Genomic_DNA"/>
</dbReference>
<evidence type="ECO:0000256" key="10">
    <source>
        <dbReference type="RuleBase" id="RU261113"/>
    </source>
</evidence>
<dbReference type="GO" id="GO:0006325">
    <property type="term" value="P:chromatin organization"/>
    <property type="evidence" value="ECO:0007669"/>
    <property type="project" value="UniProtKB-KW"/>
</dbReference>
<dbReference type="Gene3D" id="3.30.160.60">
    <property type="entry name" value="Classic Zinc Finger"/>
    <property type="match status" value="1"/>
</dbReference>
<keyword evidence="9" id="KW-0539">Nucleus</keyword>
<sequence length="424" mass="45506">MSENVGDSSATGAEETKKIKVNGADLAEFAGSILEDCLFNIIHDIVLSTHRSEKLLRMSSAAVLATQAAEATASSDPSSLPPPAKGSFPQPPPIRVETPGAVYDNGRIHLRGNPFKTTPEVFCPQCKLPRLLYPISGAGSRVPDFTKEYCTKHPFQQKPGHDIYGIAFPVDQSNKTKKERELLKQQQKAQDGTSTPGSQDSGALEDKDKDITSINKLAPTGKGAHYIPWHTCPNCKRSLLITRFAQHLEKCLGISGRQSSRNALAKIQGSQNGTQNGTPSGSRMGTPAPAGKDKKSPVKKGAEDDEEEEAQPLKKKKKSSYIKKADRERMAAAAAAAAASGGQTSVPDPPEKEKKKDKVAAKRLPKAEANGKREREDDEEAVPATKKKQKVGRQQSFDGEDETGSFVPEEEGTVTGSPGSVDVV</sequence>
<evidence type="ECO:0000256" key="8">
    <source>
        <dbReference type="ARBA" id="ARBA00023163"/>
    </source>
</evidence>
<dbReference type="OrthoDB" id="21557at2759"/>
<comment type="caution">
    <text evidence="12">The sequence shown here is derived from an EMBL/GenBank/DDBJ whole genome shotgun (WGS) entry which is preliminary data.</text>
</comment>
<feature type="region of interest" description="Disordered" evidence="11">
    <location>
        <begin position="269"/>
        <end position="424"/>
    </location>
</feature>
<dbReference type="Pfam" id="PF08209">
    <property type="entry name" value="Sgf11"/>
    <property type="match status" value="1"/>
</dbReference>
<keyword evidence="4" id="KW-0862">Zinc</keyword>
<evidence type="ECO:0000256" key="1">
    <source>
        <dbReference type="ARBA" id="ARBA00004123"/>
    </source>
</evidence>